<organism evidence="1 2">
    <name type="scientific">Deinococcus radiotolerans</name>
    <dbReference type="NCBI Taxonomy" id="1309407"/>
    <lineage>
        <taxon>Bacteria</taxon>
        <taxon>Thermotogati</taxon>
        <taxon>Deinococcota</taxon>
        <taxon>Deinococci</taxon>
        <taxon>Deinococcales</taxon>
        <taxon>Deinococcaceae</taxon>
        <taxon>Deinococcus</taxon>
    </lineage>
</organism>
<dbReference type="Proteomes" id="UP000604341">
    <property type="component" value="Unassembled WGS sequence"/>
</dbReference>
<proteinExistence type="predicted"/>
<sequence>MQACGCADAAIWTLAQAQVGHVLLSRAVATVFNLTLTDARQAVRDAIARQGVPPLELDRPQGPSWPDREAGVLATLAQGPLGGRPQDQPSAVYQACFLPSWDLPLLIMVQRSATPLLTAVATEPFSGPDPQGRVRVLRWPVPVRVDTELMSWSVRANLAEEDLTVLEERAAALVPVVQAEQLGCGLDGTTILGSITTGGQGTPFRTWSPRAEQEPAHHAFLSALVDVTLACVPQGHVHEAAQAMARELGGKH</sequence>
<reference evidence="2" key="1">
    <citation type="journal article" date="2019" name="Int. J. Syst. Evol. Microbiol.">
        <title>The Global Catalogue of Microorganisms (GCM) 10K type strain sequencing project: providing services to taxonomists for standard genome sequencing and annotation.</title>
        <authorList>
            <consortium name="The Broad Institute Genomics Platform"/>
            <consortium name="The Broad Institute Genome Sequencing Center for Infectious Disease"/>
            <person name="Wu L."/>
            <person name="Ma J."/>
        </authorList>
    </citation>
    <scope>NUCLEOTIDE SEQUENCE [LARGE SCALE GENOMIC DNA]</scope>
    <source>
        <strain evidence="2">JCM 19173</strain>
    </source>
</reference>
<dbReference type="EMBL" id="BMPE01000015">
    <property type="protein sequence ID" value="GGL13038.1"/>
    <property type="molecule type" value="Genomic_DNA"/>
</dbReference>
<accession>A0ABQ2FP71</accession>
<protein>
    <submittedName>
        <fullName evidence="1">Uncharacterized protein</fullName>
    </submittedName>
</protein>
<comment type="caution">
    <text evidence="1">The sequence shown here is derived from an EMBL/GenBank/DDBJ whole genome shotgun (WGS) entry which is preliminary data.</text>
</comment>
<keyword evidence="2" id="KW-1185">Reference proteome</keyword>
<evidence type="ECO:0000313" key="2">
    <source>
        <dbReference type="Proteomes" id="UP000604341"/>
    </source>
</evidence>
<evidence type="ECO:0000313" key="1">
    <source>
        <dbReference type="EMBL" id="GGL13038.1"/>
    </source>
</evidence>
<gene>
    <name evidence="1" type="ORF">GCM10010844_34760</name>
</gene>
<name>A0ABQ2FP71_9DEIO</name>